<dbReference type="Pfam" id="PF00743">
    <property type="entry name" value="FMO-like"/>
    <property type="match status" value="1"/>
</dbReference>
<evidence type="ECO:0000313" key="7">
    <source>
        <dbReference type="Proteomes" id="UP000297549"/>
    </source>
</evidence>
<keyword evidence="2" id="KW-0285">Flavoprotein</keyword>
<keyword evidence="7" id="KW-1185">Reference proteome</keyword>
<evidence type="ECO:0000256" key="2">
    <source>
        <dbReference type="ARBA" id="ARBA00022630"/>
    </source>
</evidence>
<accession>A0A4Z0Q7K9</accession>
<dbReference type="Gene3D" id="3.50.50.60">
    <property type="entry name" value="FAD/NAD(P)-binding domain"/>
    <property type="match status" value="1"/>
</dbReference>
<evidence type="ECO:0000256" key="3">
    <source>
        <dbReference type="ARBA" id="ARBA00022827"/>
    </source>
</evidence>
<reference evidence="6 7" key="1">
    <citation type="submission" date="2019-04" db="EMBL/GenBank/DDBJ databases">
        <authorList>
            <person name="Feng G."/>
            <person name="Zhang J."/>
            <person name="Zhu H."/>
        </authorList>
    </citation>
    <scope>NUCLEOTIDE SEQUENCE [LARGE SCALE GENOMIC DNA]</scope>
    <source>
        <strain evidence="6 7">JCM 31653</strain>
    </source>
</reference>
<evidence type="ECO:0000256" key="1">
    <source>
        <dbReference type="ARBA" id="ARBA00009183"/>
    </source>
</evidence>
<keyword evidence="5" id="KW-0560">Oxidoreductase</keyword>
<evidence type="ECO:0000256" key="5">
    <source>
        <dbReference type="ARBA" id="ARBA00023002"/>
    </source>
</evidence>
<protein>
    <submittedName>
        <fullName evidence="6">Dimethylaniline monooxygenase</fullName>
    </submittedName>
</protein>
<dbReference type="SUPFAM" id="SSF51905">
    <property type="entry name" value="FAD/NAD(P)-binding domain"/>
    <property type="match status" value="2"/>
</dbReference>
<dbReference type="GO" id="GO:0050661">
    <property type="term" value="F:NADP binding"/>
    <property type="evidence" value="ECO:0007669"/>
    <property type="project" value="InterPro"/>
</dbReference>
<dbReference type="InterPro" id="IPR000960">
    <property type="entry name" value="Flavin_mOase"/>
</dbReference>
<dbReference type="AlphaFoldDB" id="A0A4Z0Q7K9"/>
<keyword evidence="6" id="KW-0503">Monooxygenase</keyword>
<dbReference type="EMBL" id="SRLC01000001">
    <property type="protein sequence ID" value="TGE25031.1"/>
    <property type="molecule type" value="Genomic_DNA"/>
</dbReference>
<dbReference type="RefSeq" id="WP_135462610.1">
    <property type="nucleotide sequence ID" value="NZ_SRLC01000001.1"/>
</dbReference>
<dbReference type="PRINTS" id="PR00370">
    <property type="entry name" value="FMOXYGENASE"/>
</dbReference>
<comment type="similarity">
    <text evidence="1">Belongs to the FMO family.</text>
</comment>
<dbReference type="PANTHER" id="PTHR23023">
    <property type="entry name" value="DIMETHYLANILINE MONOOXYGENASE"/>
    <property type="match status" value="1"/>
</dbReference>
<dbReference type="GO" id="GO:0050660">
    <property type="term" value="F:flavin adenine dinucleotide binding"/>
    <property type="evidence" value="ECO:0007669"/>
    <property type="project" value="InterPro"/>
</dbReference>
<dbReference type="InterPro" id="IPR020946">
    <property type="entry name" value="Flavin_mOase-like"/>
</dbReference>
<gene>
    <name evidence="6" type="ORF">E5K00_07480</name>
</gene>
<dbReference type="GO" id="GO:0004499">
    <property type="term" value="F:N,N-dimethylaniline monooxygenase activity"/>
    <property type="evidence" value="ECO:0007669"/>
    <property type="project" value="InterPro"/>
</dbReference>
<keyword evidence="4" id="KW-0521">NADP</keyword>
<dbReference type="InterPro" id="IPR036188">
    <property type="entry name" value="FAD/NAD-bd_sf"/>
</dbReference>
<evidence type="ECO:0000256" key="4">
    <source>
        <dbReference type="ARBA" id="ARBA00022857"/>
    </source>
</evidence>
<dbReference type="PIRSF" id="PIRSF000332">
    <property type="entry name" value="FMO"/>
    <property type="match status" value="1"/>
</dbReference>
<evidence type="ECO:0000313" key="6">
    <source>
        <dbReference type="EMBL" id="TGE25031.1"/>
    </source>
</evidence>
<sequence>MKTSPFFPSPTVAIIGGGPAGIAAAKSLLEDGLTPVVIEQSSGLGGQWNQGAPHSGQWPGMHANSCHIKMSFSDFDYPAGTQMFPTTEEVLAYLTEYARHFGVLPHVRFNTRVEHVSPGPDGQYVIQTVNQQGERRTEFFGRVIVASGRYNKPRLPRTPGLDQFQGRVLHSFDYRGRHDFRGQRVLVVGNSISGLEIASDLAQNDDTVVLSSSRKPRYIARKIMHGVPTDQLAFTRFGAYVNQALPPAEAAAGLKELILSAVGNPADYGGLRPADDILEAGVSQCQDYLDQVAAGRIRTLPGVREYTATGAILTDGRAVPVDVVLLATGYDLHLPYLHESIRQTLNAGPEHIDLHHFTFHPALPNFAFMGLYQQIGSYFVTAELQARWIAACWSGACPEPTAAEMAAGLAEFEQFKQFRGTATCQEVAETISTAMGVAPTLPDYPELTQELFFGLLAPAQFRMEGHGRQPDARLRFVRNARHFTAGQPTPMTEQQLGGLRMLAARLPQHAMLQRVVQQLQPESALA</sequence>
<organism evidence="6 7">
    <name type="scientific">Hymenobacter aquaticus</name>
    <dbReference type="NCBI Taxonomy" id="1867101"/>
    <lineage>
        <taxon>Bacteria</taxon>
        <taxon>Pseudomonadati</taxon>
        <taxon>Bacteroidota</taxon>
        <taxon>Cytophagia</taxon>
        <taxon>Cytophagales</taxon>
        <taxon>Hymenobacteraceae</taxon>
        <taxon>Hymenobacter</taxon>
    </lineage>
</organism>
<dbReference type="InterPro" id="IPR050346">
    <property type="entry name" value="FMO-like"/>
</dbReference>
<keyword evidence="3" id="KW-0274">FAD</keyword>
<comment type="caution">
    <text evidence="6">The sequence shown here is derived from an EMBL/GenBank/DDBJ whole genome shotgun (WGS) entry which is preliminary data.</text>
</comment>
<dbReference type="Proteomes" id="UP000297549">
    <property type="component" value="Unassembled WGS sequence"/>
</dbReference>
<proteinExistence type="inferred from homology"/>
<name>A0A4Z0Q7K9_9BACT</name>
<dbReference type="OrthoDB" id="9778740at2"/>